<dbReference type="Gene3D" id="3.10.450.50">
    <property type="match status" value="1"/>
</dbReference>
<dbReference type="EMBL" id="JARJBB010000013">
    <property type="protein sequence ID" value="MDF3301425.1"/>
    <property type="molecule type" value="Genomic_DNA"/>
</dbReference>
<evidence type="ECO:0000313" key="2">
    <source>
        <dbReference type="Proteomes" id="UP001221150"/>
    </source>
</evidence>
<evidence type="ECO:0000313" key="1">
    <source>
        <dbReference type="EMBL" id="MDF3301425.1"/>
    </source>
</evidence>
<name>A0ABT6A9U7_9ACTN</name>
<gene>
    <name evidence="1" type="ORF">P3H78_22940</name>
</gene>
<accession>A0ABT6A9U7</accession>
<protein>
    <submittedName>
        <fullName evidence="1">Uncharacterized protein</fullName>
    </submittedName>
</protein>
<dbReference type="RefSeq" id="WP_276110995.1">
    <property type="nucleotide sequence ID" value="NZ_JARJBB010000013.1"/>
</dbReference>
<dbReference type="Proteomes" id="UP001221150">
    <property type="component" value="Unassembled WGS sequence"/>
</dbReference>
<dbReference type="InterPro" id="IPR032710">
    <property type="entry name" value="NTF2-like_dom_sf"/>
</dbReference>
<proteinExistence type="predicted"/>
<sequence>MRTELLHVLAGRGGVALSLRNTATAPDGRTLDEHLATVLTLRGGLICAVDSFLSDVAGTSAYLARRGGSAVGGQRA</sequence>
<comment type="caution">
    <text evidence="1">The sequence shown here is derived from an EMBL/GenBank/DDBJ whole genome shotgun (WGS) entry which is preliminary data.</text>
</comment>
<organism evidence="1 2">
    <name type="scientific">Streptomyces tropicalis</name>
    <dbReference type="NCBI Taxonomy" id="3034234"/>
    <lineage>
        <taxon>Bacteria</taxon>
        <taxon>Bacillati</taxon>
        <taxon>Actinomycetota</taxon>
        <taxon>Actinomycetes</taxon>
        <taxon>Kitasatosporales</taxon>
        <taxon>Streptomycetaceae</taxon>
        <taxon>Streptomyces</taxon>
    </lineage>
</organism>
<keyword evidence="2" id="KW-1185">Reference proteome</keyword>
<dbReference type="SUPFAM" id="SSF54427">
    <property type="entry name" value="NTF2-like"/>
    <property type="match status" value="1"/>
</dbReference>
<reference evidence="1 2" key="1">
    <citation type="submission" date="2023-03" db="EMBL/GenBank/DDBJ databases">
        <title>Draft genome sequence of Streptomyces sp. K1PA1 isolated from peat swamp forest in Thailand.</title>
        <authorList>
            <person name="Klaysubun C."/>
            <person name="Duangmal K."/>
        </authorList>
    </citation>
    <scope>NUCLEOTIDE SEQUENCE [LARGE SCALE GENOMIC DNA]</scope>
    <source>
        <strain evidence="1 2">K1PA1</strain>
    </source>
</reference>